<dbReference type="GO" id="GO:0008887">
    <property type="term" value="F:glycerate kinase activity"/>
    <property type="evidence" value="ECO:0007669"/>
    <property type="project" value="InterPro"/>
</dbReference>
<reference evidence="4" key="2">
    <citation type="submission" date="2020-05" db="UniProtKB">
        <authorList>
            <consortium name="EnsemblMetazoa"/>
        </authorList>
    </citation>
    <scope>IDENTIFICATION</scope>
    <source>
        <strain evidence="4">MINIMUS1</strain>
    </source>
</reference>
<organism evidence="4 5">
    <name type="scientific">Anopheles minimus</name>
    <dbReference type="NCBI Taxonomy" id="112268"/>
    <lineage>
        <taxon>Eukaryota</taxon>
        <taxon>Metazoa</taxon>
        <taxon>Ecdysozoa</taxon>
        <taxon>Arthropoda</taxon>
        <taxon>Hexapoda</taxon>
        <taxon>Insecta</taxon>
        <taxon>Pterygota</taxon>
        <taxon>Neoptera</taxon>
        <taxon>Endopterygota</taxon>
        <taxon>Diptera</taxon>
        <taxon>Nematocera</taxon>
        <taxon>Culicoidea</taxon>
        <taxon>Culicidae</taxon>
        <taxon>Anophelinae</taxon>
        <taxon>Anopheles</taxon>
    </lineage>
</organism>
<dbReference type="STRING" id="112268.A0A182W7F4"/>
<dbReference type="Proteomes" id="UP000075920">
    <property type="component" value="Unassembled WGS sequence"/>
</dbReference>
<dbReference type="InterPro" id="IPR025286">
    <property type="entry name" value="MOFRL_assoc_dom"/>
</dbReference>
<dbReference type="Pfam" id="PF05161">
    <property type="entry name" value="MOFRL"/>
    <property type="match status" value="1"/>
</dbReference>
<keyword evidence="5" id="KW-1185">Reference proteome</keyword>
<evidence type="ECO:0000313" key="5">
    <source>
        <dbReference type="Proteomes" id="UP000075920"/>
    </source>
</evidence>
<feature type="domain" description="MOFRL" evidence="2">
    <location>
        <begin position="298"/>
        <end position="394"/>
    </location>
</feature>
<dbReference type="GO" id="GO:0005737">
    <property type="term" value="C:cytoplasm"/>
    <property type="evidence" value="ECO:0007669"/>
    <property type="project" value="TreeGrafter"/>
</dbReference>
<dbReference type="EnsemblMetazoa" id="AMIN006276-RA">
    <property type="protein sequence ID" value="AMIN006276-PA"/>
    <property type="gene ID" value="AMIN006276"/>
</dbReference>
<dbReference type="Gene3D" id="3.40.50.10180">
    <property type="entry name" value="Glycerate kinase, MOFRL-like N-terminal domain"/>
    <property type="match status" value="1"/>
</dbReference>
<accession>A0A182W7F4</accession>
<comment type="similarity">
    <text evidence="1">Belongs to the glycerate kinase type-2 family.</text>
</comment>
<dbReference type="InterPro" id="IPR007835">
    <property type="entry name" value="MOFRL"/>
</dbReference>
<evidence type="ECO:0000313" key="4">
    <source>
        <dbReference type="EnsemblMetazoa" id="AMIN006276-PA"/>
    </source>
</evidence>
<dbReference type="PANTHER" id="PTHR12227:SF0">
    <property type="entry name" value="GLYCERATE KINASE"/>
    <property type="match status" value="1"/>
</dbReference>
<evidence type="ECO:0000259" key="3">
    <source>
        <dbReference type="Pfam" id="PF13660"/>
    </source>
</evidence>
<dbReference type="InterPro" id="IPR037035">
    <property type="entry name" value="GK-like_C_sf"/>
</dbReference>
<name>A0A182W7F4_9DIPT</name>
<dbReference type="SUPFAM" id="SSF82544">
    <property type="entry name" value="GckA/TtuD-like"/>
    <property type="match status" value="1"/>
</dbReference>
<reference evidence="5" key="1">
    <citation type="submission" date="2013-03" db="EMBL/GenBank/DDBJ databases">
        <title>The Genome Sequence of Anopheles minimus MINIMUS1.</title>
        <authorList>
            <consortium name="The Broad Institute Genomics Platform"/>
            <person name="Neafsey D.E."/>
            <person name="Walton C."/>
            <person name="Walker B."/>
            <person name="Young S.K."/>
            <person name="Zeng Q."/>
            <person name="Gargeya S."/>
            <person name="Fitzgerald M."/>
            <person name="Haas B."/>
            <person name="Abouelleil A."/>
            <person name="Allen A.W."/>
            <person name="Alvarado L."/>
            <person name="Arachchi H.M."/>
            <person name="Berlin A.M."/>
            <person name="Chapman S.B."/>
            <person name="Gainer-Dewar J."/>
            <person name="Goldberg J."/>
            <person name="Griggs A."/>
            <person name="Gujja S."/>
            <person name="Hansen M."/>
            <person name="Howarth C."/>
            <person name="Imamovic A."/>
            <person name="Ireland A."/>
            <person name="Larimer J."/>
            <person name="McCowan C."/>
            <person name="Murphy C."/>
            <person name="Pearson M."/>
            <person name="Poon T.W."/>
            <person name="Priest M."/>
            <person name="Roberts A."/>
            <person name="Saif S."/>
            <person name="Shea T."/>
            <person name="Sisk P."/>
            <person name="Sykes S."/>
            <person name="Wortman J."/>
            <person name="Nusbaum C."/>
            <person name="Birren B."/>
        </authorList>
    </citation>
    <scope>NUCLEOTIDE SEQUENCE [LARGE SCALE GENOMIC DNA]</scope>
    <source>
        <strain evidence="5">MINIMUS1</strain>
    </source>
</reference>
<evidence type="ECO:0008006" key="6">
    <source>
        <dbReference type="Google" id="ProtNLM"/>
    </source>
</evidence>
<evidence type="ECO:0000256" key="1">
    <source>
        <dbReference type="ARBA" id="ARBA00005393"/>
    </source>
</evidence>
<evidence type="ECO:0000259" key="2">
    <source>
        <dbReference type="Pfam" id="PF05161"/>
    </source>
</evidence>
<dbReference type="VEuPathDB" id="VectorBase:AMIN006276"/>
<dbReference type="AlphaFoldDB" id="A0A182W7F4"/>
<dbReference type="Pfam" id="PF13660">
    <property type="entry name" value="DUF4147"/>
    <property type="match status" value="1"/>
</dbReference>
<protein>
    <recommendedName>
        <fullName evidence="6">Glycerate kinase</fullName>
    </recommendedName>
</protein>
<dbReference type="InterPro" id="IPR038614">
    <property type="entry name" value="GK_N_sf"/>
</dbReference>
<dbReference type="PANTHER" id="PTHR12227">
    <property type="entry name" value="GLYCERATE KINASE"/>
    <property type="match status" value="1"/>
</dbReference>
<sequence>MSTSTSANVNKLRELFSCGVEAVKPKSLFEVHYKASTEIHKSFNHDHKRYHVIGFGKGVLGMAVQMEKLLGSRLCSGCISIPLGTSERFAGDEDFSLSPNSVIEVIECARNNLPDERSLMAAGKIKQLAHSMTAEDILCVLVSGGGSALLCLPKSPITLPEKLQIIKSLSTAGASIDELNYVRIAISDVKGGQLALEARKAFRVYSYIISDVVGDPIALIASGPTVVPKGVDLEGNVVELSAMYVELAGLLNNFKNGLLSEDILIDKLKIILLKLRSPDVETNELVRKVVKWKTEPLLIIGAGEPTVCVSGSGKGGRNQELALRFSYGVRELGNVTDSVCFLSAGTDGIDGPTDVAGAIGGVFVTKEYDESFHRDGKSFIDNNDSYRFYETLNGNYFIMSHSVGEETPEEVNRKTAIIYGYLMREDGL</sequence>
<feature type="domain" description="MOFRL-associated" evidence="3">
    <location>
        <begin position="12"/>
        <end position="228"/>
    </location>
</feature>
<dbReference type="InterPro" id="IPR039760">
    <property type="entry name" value="MOFRL_protein"/>
</dbReference>
<dbReference type="Gene3D" id="3.40.1480.10">
    <property type="entry name" value="MOFRL domain"/>
    <property type="match status" value="1"/>
</dbReference>
<proteinExistence type="inferred from homology"/>